<organism evidence="8 9">
    <name type="scientific">Sphaceloma murrayae</name>
    <dbReference type="NCBI Taxonomy" id="2082308"/>
    <lineage>
        <taxon>Eukaryota</taxon>
        <taxon>Fungi</taxon>
        <taxon>Dikarya</taxon>
        <taxon>Ascomycota</taxon>
        <taxon>Pezizomycotina</taxon>
        <taxon>Dothideomycetes</taxon>
        <taxon>Dothideomycetidae</taxon>
        <taxon>Myriangiales</taxon>
        <taxon>Elsinoaceae</taxon>
        <taxon>Sphaceloma</taxon>
    </lineage>
</organism>
<evidence type="ECO:0000256" key="1">
    <source>
        <dbReference type="ARBA" id="ARBA00004141"/>
    </source>
</evidence>
<evidence type="ECO:0000256" key="6">
    <source>
        <dbReference type="SAM" id="Phobius"/>
    </source>
</evidence>
<dbReference type="Pfam" id="PF01490">
    <property type="entry name" value="Aa_trans"/>
    <property type="match status" value="1"/>
</dbReference>
<keyword evidence="4 6" id="KW-1133">Transmembrane helix</keyword>
<keyword evidence="3 6" id="KW-0812">Transmembrane</keyword>
<feature type="transmembrane region" description="Helical" evidence="6">
    <location>
        <begin position="95"/>
        <end position="115"/>
    </location>
</feature>
<feature type="transmembrane region" description="Helical" evidence="6">
    <location>
        <begin position="279"/>
        <end position="301"/>
    </location>
</feature>
<dbReference type="EMBL" id="NKHZ01000088">
    <property type="protein sequence ID" value="PNS13976.1"/>
    <property type="molecule type" value="Genomic_DNA"/>
</dbReference>
<sequence length="471" mass="50699">MAGRYEVHPTVLSKMEGQRKFVQVRDACSPEWASDEPTEVPQVQSAEVDPFGNESDGGVHYKTLQWWQCSFLMIAETISLGILSLPSVISLMGFIPGILLIAGFGIIATYTGYIIGQFKLARPSVHNFADVGYMIAGPWGEHIVGFAQALVFIFIMAAHILAFSIMMNVLTGHATCSITLAVFGTILSFVLTLPRTLKSTSVFSAASCISITAAVFITMVGVGILRPNTGTKVLITLSNIGTLPAYAIGTSNIIIAFTGHTAYFSFISELRNPADFPKALALLQSMAITFYIVVAVVIYNYAGDTVASPALGSTSPLIRKIAYGVASPTIVVAGVVNAHVCVKNVYVRMWRGTNVIRERSVRSVGSWAGLCLASWILAFLVAESIPVFHELLGILGALLCSWFSLGLPSGFWLWLHWGHLGLNWRKRAMAGLNVMIILACLVVCVLGTYGSVRAISRSSASQKPFSCADNS</sequence>
<evidence type="ECO:0000256" key="4">
    <source>
        <dbReference type="ARBA" id="ARBA00022989"/>
    </source>
</evidence>
<dbReference type="FunFam" id="1.20.1740.10:FF:000039">
    <property type="entry name" value="Neutral amino acid transporter (Eurofung)"/>
    <property type="match status" value="1"/>
</dbReference>
<evidence type="ECO:0000256" key="3">
    <source>
        <dbReference type="ARBA" id="ARBA00022692"/>
    </source>
</evidence>
<comment type="caution">
    <text evidence="8">The sequence shown here is derived from an EMBL/GenBank/DDBJ whole genome shotgun (WGS) entry which is preliminary data.</text>
</comment>
<name>A0A2K1QFP8_9PEZI</name>
<keyword evidence="9" id="KW-1185">Reference proteome</keyword>
<feature type="domain" description="Amino acid transporter transmembrane" evidence="7">
    <location>
        <begin position="63"/>
        <end position="451"/>
    </location>
</feature>
<comment type="similarity">
    <text evidence="2">Belongs to the amino acid/polyamine transporter 2 family.</text>
</comment>
<dbReference type="GO" id="GO:0015179">
    <property type="term" value="F:L-amino acid transmembrane transporter activity"/>
    <property type="evidence" value="ECO:0007669"/>
    <property type="project" value="TreeGrafter"/>
</dbReference>
<feature type="transmembrane region" description="Helical" evidence="6">
    <location>
        <begin position="394"/>
        <end position="417"/>
    </location>
</feature>
<evidence type="ECO:0000313" key="9">
    <source>
        <dbReference type="Proteomes" id="UP000243797"/>
    </source>
</evidence>
<comment type="subcellular location">
    <subcellularLocation>
        <location evidence="1">Membrane</location>
        <topology evidence="1">Multi-pass membrane protein</topology>
    </subcellularLocation>
</comment>
<proteinExistence type="inferred from homology"/>
<evidence type="ECO:0000259" key="7">
    <source>
        <dbReference type="Pfam" id="PF01490"/>
    </source>
</evidence>
<reference evidence="8 9" key="1">
    <citation type="submission" date="2017-06" db="EMBL/GenBank/DDBJ databases">
        <title>Draft genome sequence of a variant of Elsinoe murrayae.</title>
        <authorList>
            <person name="Cheng Q."/>
        </authorList>
    </citation>
    <scope>NUCLEOTIDE SEQUENCE [LARGE SCALE GENOMIC DNA]</scope>
    <source>
        <strain evidence="8 9">CQ-2017a</strain>
    </source>
</reference>
<dbReference type="STRING" id="2082308.A0A2K1QFP8"/>
<dbReference type="Gene3D" id="1.20.1740.10">
    <property type="entry name" value="Amino acid/polyamine transporter I"/>
    <property type="match status" value="1"/>
</dbReference>
<evidence type="ECO:0000256" key="5">
    <source>
        <dbReference type="ARBA" id="ARBA00023136"/>
    </source>
</evidence>
<feature type="transmembrane region" description="Helical" evidence="6">
    <location>
        <begin position="245"/>
        <end position="267"/>
    </location>
</feature>
<dbReference type="Proteomes" id="UP000243797">
    <property type="component" value="Unassembled WGS sequence"/>
</dbReference>
<dbReference type="AlphaFoldDB" id="A0A2K1QFP8"/>
<protein>
    <recommendedName>
        <fullName evidence="7">Amino acid transporter transmembrane domain-containing protein</fullName>
    </recommendedName>
</protein>
<feature type="transmembrane region" description="Helical" evidence="6">
    <location>
        <begin position="143"/>
        <end position="166"/>
    </location>
</feature>
<feature type="transmembrane region" description="Helical" evidence="6">
    <location>
        <begin position="363"/>
        <end position="382"/>
    </location>
</feature>
<gene>
    <name evidence="8" type="ORF">CAC42_6489</name>
</gene>
<feature type="transmembrane region" description="Helical" evidence="6">
    <location>
        <begin position="203"/>
        <end position="225"/>
    </location>
</feature>
<dbReference type="InterPro" id="IPR013057">
    <property type="entry name" value="AA_transpt_TM"/>
</dbReference>
<dbReference type="PANTHER" id="PTHR22950">
    <property type="entry name" value="AMINO ACID TRANSPORTER"/>
    <property type="match status" value="1"/>
</dbReference>
<feature type="transmembrane region" description="Helical" evidence="6">
    <location>
        <begin position="429"/>
        <end position="452"/>
    </location>
</feature>
<feature type="transmembrane region" description="Helical" evidence="6">
    <location>
        <begin position="172"/>
        <end position="191"/>
    </location>
</feature>
<accession>A0A2K1QFP8</accession>
<keyword evidence="5 6" id="KW-0472">Membrane</keyword>
<feature type="transmembrane region" description="Helical" evidence="6">
    <location>
        <begin position="321"/>
        <end position="342"/>
    </location>
</feature>
<dbReference type="GO" id="GO:0016020">
    <property type="term" value="C:membrane"/>
    <property type="evidence" value="ECO:0007669"/>
    <property type="project" value="UniProtKB-SubCell"/>
</dbReference>
<dbReference type="OrthoDB" id="294730at2759"/>
<evidence type="ECO:0000256" key="2">
    <source>
        <dbReference type="ARBA" id="ARBA00008066"/>
    </source>
</evidence>
<feature type="transmembrane region" description="Helical" evidence="6">
    <location>
        <begin position="71"/>
        <end position="89"/>
    </location>
</feature>
<dbReference type="PANTHER" id="PTHR22950:SF668">
    <property type="entry name" value="AMINO ACID TRANSPORTER (EUROFUNG)"/>
    <property type="match status" value="1"/>
</dbReference>
<dbReference type="InParanoid" id="A0A2K1QFP8"/>
<evidence type="ECO:0000313" key="8">
    <source>
        <dbReference type="EMBL" id="PNS13976.1"/>
    </source>
</evidence>